<reference evidence="1 2" key="1">
    <citation type="submission" date="2020-05" db="EMBL/GenBank/DDBJ databases">
        <title>Sulfurimonas marisnigri, sp. nov., and Sulfurimonas baltica, sp. nov., manganese oxide reducing chemolithoautotrophs of the class Epsilonproteobacteria isolated from the pelagic redoxclines of the Black and Baltic Seas and emended description of the genus Sulfurimonas.</title>
        <authorList>
            <person name="Henkel J.V."/>
            <person name="Laudan C."/>
            <person name="Werner J."/>
            <person name="Neu T."/>
            <person name="Plewe S."/>
            <person name="Sproer C."/>
            <person name="Bunk B."/>
            <person name="Schulz-Vogt H.N."/>
        </authorList>
    </citation>
    <scope>NUCLEOTIDE SEQUENCE [LARGE SCALE GENOMIC DNA]</scope>
    <source>
        <strain evidence="1 2">GD2</strain>
    </source>
</reference>
<protein>
    <recommendedName>
        <fullName evidence="3">DUF481 domain-containing protein</fullName>
    </recommendedName>
</protein>
<gene>
    <name evidence="1" type="ORF">HUE88_03880</name>
</gene>
<organism evidence="1 2">
    <name type="scientific">Candidatus Sulfurimonas baltica</name>
    <dbReference type="NCBI Taxonomy" id="2740404"/>
    <lineage>
        <taxon>Bacteria</taxon>
        <taxon>Pseudomonadati</taxon>
        <taxon>Campylobacterota</taxon>
        <taxon>Epsilonproteobacteria</taxon>
        <taxon>Campylobacterales</taxon>
        <taxon>Sulfurimonadaceae</taxon>
        <taxon>Sulfurimonas</taxon>
    </lineage>
</organism>
<keyword evidence="2" id="KW-1185">Reference proteome</keyword>
<evidence type="ECO:0000313" key="2">
    <source>
        <dbReference type="Proteomes" id="UP000593994"/>
    </source>
</evidence>
<proteinExistence type="predicted"/>
<name>A0A7S7LWU5_9BACT</name>
<dbReference type="KEGG" id="sbal:HUE88_03880"/>
<accession>A0A7S7LWU5</accession>
<dbReference type="AlphaFoldDB" id="A0A7S7LWU5"/>
<evidence type="ECO:0000313" key="1">
    <source>
        <dbReference type="EMBL" id="QOY52836.1"/>
    </source>
</evidence>
<evidence type="ECO:0008006" key="3">
    <source>
        <dbReference type="Google" id="ProtNLM"/>
    </source>
</evidence>
<dbReference type="RefSeq" id="WP_194371250.1">
    <property type="nucleotide sequence ID" value="NZ_CP054492.1"/>
</dbReference>
<dbReference type="Proteomes" id="UP000593994">
    <property type="component" value="Chromosome"/>
</dbReference>
<dbReference type="EMBL" id="CP054492">
    <property type="protein sequence ID" value="QOY52836.1"/>
    <property type="molecule type" value="Genomic_DNA"/>
</dbReference>
<sequence>MRNIIIFALLTNTLQAEIYENRLELGLKTTSYNYTERDLQGIIIDTENSKISEINGVYGSFDYFFNDYSEKNYDVAYYLNFFGSAQYGETDYVGSLLEYDLPYGSHTSTTLNTFYEFQANIKRLSQYNNSALYFTLGLGYKVWERELSSTQLETYYYPFAQVSIGVETKIYNNLHVGLELSGQLAFDAKMDALNETFNLGKVYSYKIAAPIKIPMYEKISFTAKLEYEYANFEKSDFVQIGNFTYYEPDSEQKNWNLYAGIEFLF</sequence>